<dbReference type="InterPro" id="IPR036047">
    <property type="entry name" value="F-box-like_dom_sf"/>
</dbReference>
<dbReference type="EMBL" id="JBDFQZ010000014">
    <property type="protein sequence ID" value="KAK9664469.1"/>
    <property type="molecule type" value="Genomic_DNA"/>
</dbReference>
<evidence type="ECO:0000313" key="2">
    <source>
        <dbReference type="EMBL" id="KAK9664469.1"/>
    </source>
</evidence>
<proteinExistence type="predicted"/>
<dbReference type="InterPro" id="IPR001810">
    <property type="entry name" value="F-box_dom"/>
</dbReference>
<dbReference type="PANTHER" id="PTHR31111">
    <property type="entry name" value="BNAA05G37150D PROTEIN-RELATED"/>
    <property type="match status" value="1"/>
</dbReference>
<dbReference type="EMBL" id="JBDFQZ010000014">
    <property type="protein sequence ID" value="KAK9664472.1"/>
    <property type="molecule type" value="Genomic_DNA"/>
</dbReference>
<comment type="caution">
    <text evidence="3">The sequence shown here is derived from an EMBL/GenBank/DDBJ whole genome shotgun (WGS) entry which is preliminary data.</text>
</comment>
<dbReference type="InterPro" id="IPR013187">
    <property type="entry name" value="F-box-assoc_dom_typ3"/>
</dbReference>
<dbReference type="SUPFAM" id="SSF81383">
    <property type="entry name" value="F-box domain"/>
    <property type="match status" value="1"/>
</dbReference>
<protein>
    <recommendedName>
        <fullName evidence="1">F-box domain-containing protein</fullName>
    </recommendedName>
</protein>
<gene>
    <name evidence="2" type="ORF">RND81_14G044200</name>
    <name evidence="3" type="ORF">RND81_14G044500</name>
    <name evidence="4" type="ORF">RND81_14G044800</name>
</gene>
<dbReference type="Gene3D" id="1.20.1280.50">
    <property type="match status" value="1"/>
</dbReference>
<dbReference type="AlphaFoldDB" id="A0AAW1GIG7"/>
<evidence type="ECO:0000313" key="5">
    <source>
        <dbReference type="Proteomes" id="UP001443914"/>
    </source>
</evidence>
<keyword evidence="5" id="KW-1185">Reference proteome</keyword>
<evidence type="ECO:0000313" key="3">
    <source>
        <dbReference type="EMBL" id="KAK9664472.1"/>
    </source>
</evidence>
<dbReference type="EMBL" id="JBDFQZ010000014">
    <property type="protein sequence ID" value="KAK9664475.1"/>
    <property type="molecule type" value="Genomic_DNA"/>
</dbReference>
<accession>A0AAW1GIG7</accession>
<reference evidence="3 5" key="1">
    <citation type="submission" date="2024-03" db="EMBL/GenBank/DDBJ databases">
        <title>WGS assembly of Saponaria officinalis var. Norfolk2.</title>
        <authorList>
            <person name="Jenkins J."/>
            <person name="Shu S."/>
            <person name="Grimwood J."/>
            <person name="Barry K."/>
            <person name="Goodstein D."/>
            <person name="Schmutz J."/>
            <person name="Leebens-Mack J."/>
            <person name="Osbourn A."/>
        </authorList>
    </citation>
    <scope>NUCLEOTIDE SEQUENCE [LARGE SCALE GENOMIC DNA]</scope>
    <source>
        <strain evidence="5">cv. Norfolk2</strain>
        <strain evidence="3">JIC</strain>
        <tissue evidence="3">Leaf</tissue>
    </source>
</reference>
<dbReference type="NCBIfam" id="TIGR01640">
    <property type="entry name" value="F_box_assoc_1"/>
    <property type="match status" value="1"/>
</dbReference>
<name>A0AAW1GIG7_SAPOF</name>
<dbReference type="PROSITE" id="PS50181">
    <property type="entry name" value="FBOX"/>
    <property type="match status" value="1"/>
</dbReference>
<sequence length="395" mass="44970">MEDKEASKTKAAIPELPDEVIIEILSKTTSEDLGRCSCVSKQWRYSLTIEAFKRRLSCSINVDGMISAIFPPWTLKNSTLNGFKLLTFEIPSKFNKNENNGSIVEGKLKMLPSNLSKFDHCSNICHGLVCVFKKVVGPYSDLSTVLYSIRTNDVVVLPTSTNYDDYLSNGMKLQTSCFIGFDTKKKEYKIVRMISYYNFSKRKSSTSYETLLLGSRSWNRIDDAKVPSSLSRGFASWFRYGFCLDGVIFWIQNYPKHGCGRCSYTVAAFDLSHEEFHVFDFNKILRESSFDRRRNMCYIAALGGCPTVFALPRELHGDDEVLVCTFSDLKMTTVAWSRTVSRWSFLPCISVSESRFVIRVKQLGWGRNGRVLSCKDLEKDMSCEIEAQVLSVDVY</sequence>
<dbReference type="Proteomes" id="UP001443914">
    <property type="component" value="Unassembled WGS sequence"/>
</dbReference>
<evidence type="ECO:0000259" key="1">
    <source>
        <dbReference type="PROSITE" id="PS50181"/>
    </source>
</evidence>
<evidence type="ECO:0000313" key="4">
    <source>
        <dbReference type="EMBL" id="KAK9664475.1"/>
    </source>
</evidence>
<feature type="domain" description="F-box" evidence="1">
    <location>
        <begin position="10"/>
        <end position="55"/>
    </location>
</feature>
<dbReference type="PANTHER" id="PTHR31111:SF136">
    <property type="entry name" value="F-BOX ASSOCIATED DOMAIN-CONTAINING PROTEIN"/>
    <property type="match status" value="1"/>
</dbReference>
<dbReference type="InterPro" id="IPR017451">
    <property type="entry name" value="F-box-assoc_interact_dom"/>
</dbReference>
<organism evidence="3 5">
    <name type="scientific">Saponaria officinalis</name>
    <name type="common">Common soapwort</name>
    <name type="synonym">Lychnis saponaria</name>
    <dbReference type="NCBI Taxonomy" id="3572"/>
    <lineage>
        <taxon>Eukaryota</taxon>
        <taxon>Viridiplantae</taxon>
        <taxon>Streptophyta</taxon>
        <taxon>Embryophyta</taxon>
        <taxon>Tracheophyta</taxon>
        <taxon>Spermatophyta</taxon>
        <taxon>Magnoliopsida</taxon>
        <taxon>eudicotyledons</taxon>
        <taxon>Gunneridae</taxon>
        <taxon>Pentapetalae</taxon>
        <taxon>Caryophyllales</taxon>
        <taxon>Caryophyllaceae</taxon>
        <taxon>Caryophylleae</taxon>
        <taxon>Saponaria</taxon>
    </lineage>
</organism>
<dbReference type="SMART" id="SM00256">
    <property type="entry name" value="FBOX"/>
    <property type="match status" value="1"/>
</dbReference>
<dbReference type="Pfam" id="PF08268">
    <property type="entry name" value="FBA_3"/>
    <property type="match status" value="1"/>
</dbReference>
<dbReference type="Pfam" id="PF12937">
    <property type="entry name" value="F-box-like"/>
    <property type="match status" value="1"/>
</dbReference>